<comment type="function">
    <text evidence="10">Hydrolyzes 3-hydroxyisobutyryl-CoA (HIBYL-CoA), a saline catabolite. Has high activity toward isobutyryl-CoA. Could be an isobutyryl-CoA dehydrogenase that functions in valine catabolism. Also hydrolyzes 3-hydroxypropanoyl-CoA.</text>
</comment>
<evidence type="ECO:0000256" key="8">
    <source>
        <dbReference type="ARBA" id="ARBA00022801"/>
    </source>
</evidence>
<dbReference type="InterPro" id="IPR032259">
    <property type="entry name" value="HIBYL-CoA-H"/>
</dbReference>
<name>A0A4E0RP27_FASHE</name>
<evidence type="ECO:0000256" key="5">
    <source>
        <dbReference type="ARBA" id="ARBA00011915"/>
    </source>
</evidence>
<dbReference type="EMBL" id="JXXN02000080">
    <property type="protein sequence ID" value="THD28751.1"/>
    <property type="molecule type" value="Genomic_DNA"/>
</dbReference>
<evidence type="ECO:0000256" key="7">
    <source>
        <dbReference type="ARBA" id="ARBA00022456"/>
    </source>
</evidence>
<evidence type="ECO:0000256" key="2">
    <source>
        <dbReference type="ARBA" id="ARBA00004173"/>
    </source>
</evidence>
<comment type="catalytic activity">
    <reaction evidence="1">
        <text>3-hydroxy-2-methylpropanoyl-CoA + H2O = 3-hydroxy-2-methylpropanoate + CoA + H(+)</text>
        <dbReference type="Rhea" id="RHEA:20888"/>
        <dbReference type="ChEBI" id="CHEBI:11805"/>
        <dbReference type="ChEBI" id="CHEBI:15377"/>
        <dbReference type="ChEBI" id="CHEBI:15378"/>
        <dbReference type="ChEBI" id="CHEBI:57287"/>
        <dbReference type="ChEBI" id="CHEBI:57340"/>
        <dbReference type="EC" id="3.1.2.4"/>
    </reaction>
</comment>
<proteinExistence type="inferred from homology"/>
<comment type="caution">
    <text evidence="13">The sequence shown here is derived from an EMBL/GenBank/DDBJ whole genome shotgun (WGS) entry which is preliminary data.</text>
</comment>
<dbReference type="SUPFAM" id="SSF52096">
    <property type="entry name" value="ClpP/crotonase"/>
    <property type="match status" value="1"/>
</dbReference>
<dbReference type="EC" id="3.1.2.4" evidence="5"/>
<evidence type="ECO:0000256" key="11">
    <source>
        <dbReference type="ARBA" id="ARBA00031181"/>
    </source>
</evidence>
<evidence type="ECO:0000256" key="9">
    <source>
        <dbReference type="ARBA" id="ARBA00023128"/>
    </source>
</evidence>
<dbReference type="InterPro" id="IPR029045">
    <property type="entry name" value="ClpP/crotonase-like_dom_sf"/>
</dbReference>
<evidence type="ECO:0000256" key="4">
    <source>
        <dbReference type="ARBA" id="ARBA00005254"/>
    </source>
</evidence>
<dbReference type="GO" id="GO:0003860">
    <property type="term" value="F:3-hydroxyisobutyryl-CoA hydrolase activity"/>
    <property type="evidence" value="ECO:0007669"/>
    <property type="project" value="UniProtKB-EC"/>
</dbReference>
<dbReference type="CDD" id="cd06558">
    <property type="entry name" value="crotonase-like"/>
    <property type="match status" value="1"/>
</dbReference>
<dbReference type="PANTHER" id="PTHR43176">
    <property type="entry name" value="3-HYDROXYISOBUTYRYL-COA HYDROLASE-RELATED"/>
    <property type="match status" value="1"/>
</dbReference>
<dbReference type="GO" id="GO:0006574">
    <property type="term" value="P:L-valine catabolic process"/>
    <property type="evidence" value="ECO:0007669"/>
    <property type="project" value="UniProtKB-UniPathway"/>
</dbReference>
<dbReference type="GO" id="GO:0005739">
    <property type="term" value="C:mitochondrion"/>
    <property type="evidence" value="ECO:0007669"/>
    <property type="project" value="UniProtKB-SubCell"/>
</dbReference>
<feature type="domain" description="Enoyl-CoA hydratase/isomerase" evidence="12">
    <location>
        <begin position="37"/>
        <end position="385"/>
    </location>
</feature>
<comment type="similarity">
    <text evidence="4">Belongs to the enoyl-CoA hydratase/isomerase family.</text>
</comment>
<dbReference type="Proteomes" id="UP000230066">
    <property type="component" value="Unassembled WGS sequence"/>
</dbReference>
<comment type="pathway">
    <text evidence="3">Amino-acid degradation; L-valine degradation.</text>
</comment>
<dbReference type="Gene3D" id="3.90.226.10">
    <property type="entry name" value="2-enoyl-CoA Hydratase, Chain A, domain 1"/>
    <property type="match status" value="1"/>
</dbReference>
<dbReference type="UniPathway" id="UPA00362"/>
<keyword evidence="8 13" id="KW-0378">Hydrolase</keyword>
<evidence type="ECO:0000256" key="6">
    <source>
        <dbReference type="ARBA" id="ARBA00016714"/>
    </source>
</evidence>
<sequence>MLITRIIRFIPKRIVFLNTKTFSSEESGAILTEHKSCGIITLNRPKVLNSLNVPMVRTIYPRLKEWNENPMISHVIIEGAGDRAFCAGGDVRAVIEGIKVGDPVSELFFREEYRLNHLIGILQKPYIAFIDGVTMGGGAGLSVHGRYRVATERTLFSMPETAIGFFPDVGGGYFLPRLHHPGLGCFLGLTGHRLQGVEVLWAELATHYKPSSELKYLKEKLINLEFPPARNKADLVAIDEAIKKVLDGPVDLQIPESLSTHLNTIDSVFALFHGDKPVLMEDIMEKLKACARDNSVSRVWAEKCFDTLNLMSPLSLKVTLRQLQKGQTVSFADDFKMEFRMSQRFIHNHDFPEGVRALLVEKDKKPKWQPNHLDQISLEEVDRYFEPLTHTAEWEP</sequence>
<dbReference type="AlphaFoldDB" id="A0A4E0RP27"/>
<evidence type="ECO:0000256" key="3">
    <source>
        <dbReference type="ARBA" id="ARBA00005109"/>
    </source>
</evidence>
<keyword evidence="7" id="KW-0101">Branched-chain amino acid catabolism</keyword>
<evidence type="ECO:0000259" key="12">
    <source>
        <dbReference type="Pfam" id="PF16113"/>
    </source>
</evidence>
<evidence type="ECO:0000313" key="14">
    <source>
        <dbReference type="Proteomes" id="UP000230066"/>
    </source>
</evidence>
<evidence type="ECO:0000256" key="1">
    <source>
        <dbReference type="ARBA" id="ARBA00001709"/>
    </source>
</evidence>
<protein>
    <recommendedName>
        <fullName evidence="6">3-hydroxyisobutyryl-CoA hydrolase, mitochondrial</fullName>
        <ecNumber evidence="5">3.1.2.4</ecNumber>
    </recommendedName>
    <alternativeName>
        <fullName evidence="11">3-hydroxyisobutyryl-coenzyme A hydrolase</fullName>
    </alternativeName>
</protein>
<dbReference type="Pfam" id="PF16113">
    <property type="entry name" value="ECH_2"/>
    <property type="match status" value="1"/>
</dbReference>
<keyword evidence="9" id="KW-0496">Mitochondrion</keyword>
<evidence type="ECO:0000313" key="13">
    <source>
        <dbReference type="EMBL" id="THD28751.1"/>
    </source>
</evidence>
<keyword evidence="14" id="KW-1185">Reference proteome</keyword>
<gene>
    <name evidence="13" type="ORF">D915_000386</name>
</gene>
<dbReference type="NCBIfam" id="NF004127">
    <property type="entry name" value="PRK05617.1"/>
    <property type="match status" value="1"/>
</dbReference>
<accession>A0A4E0RP27</accession>
<evidence type="ECO:0000256" key="10">
    <source>
        <dbReference type="ARBA" id="ARBA00024871"/>
    </source>
</evidence>
<comment type="subcellular location">
    <subcellularLocation>
        <location evidence="2">Mitochondrion</location>
    </subcellularLocation>
</comment>
<dbReference type="FunFam" id="3.90.226.10:FF:000026">
    <property type="entry name" value="3-hydroxyisobutyryl-CoA hydrolase, mitochondrial"/>
    <property type="match status" value="1"/>
</dbReference>
<organism evidence="13 14">
    <name type="scientific">Fasciola hepatica</name>
    <name type="common">Liver fluke</name>
    <dbReference type="NCBI Taxonomy" id="6192"/>
    <lineage>
        <taxon>Eukaryota</taxon>
        <taxon>Metazoa</taxon>
        <taxon>Spiralia</taxon>
        <taxon>Lophotrochozoa</taxon>
        <taxon>Platyhelminthes</taxon>
        <taxon>Trematoda</taxon>
        <taxon>Digenea</taxon>
        <taxon>Plagiorchiida</taxon>
        <taxon>Echinostomata</taxon>
        <taxon>Echinostomatoidea</taxon>
        <taxon>Fasciolidae</taxon>
        <taxon>Fasciola</taxon>
    </lineage>
</organism>
<dbReference type="InterPro" id="IPR045004">
    <property type="entry name" value="ECH_dom"/>
</dbReference>
<dbReference type="PANTHER" id="PTHR43176:SF3">
    <property type="entry name" value="3-HYDROXYISOBUTYRYL-COA HYDROLASE, MITOCHONDRIAL"/>
    <property type="match status" value="1"/>
</dbReference>
<reference evidence="13" key="1">
    <citation type="submission" date="2019-03" db="EMBL/GenBank/DDBJ databases">
        <title>Improved annotation for the trematode Fasciola hepatica.</title>
        <authorList>
            <person name="Choi Y.-J."/>
            <person name="Martin J."/>
            <person name="Mitreva M."/>
        </authorList>
    </citation>
    <scope>NUCLEOTIDE SEQUENCE [LARGE SCALE GENOMIC DNA]</scope>
</reference>